<reference evidence="1" key="1">
    <citation type="journal article" date="2015" name="Nature">
        <title>Complex archaea that bridge the gap between prokaryotes and eukaryotes.</title>
        <authorList>
            <person name="Spang A."/>
            <person name="Saw J.H."/>
            <person name="Jorgensen S.L."/>
            <person name="Zaremba-Niedzwiedzka K."/>
            <person name="Martijn J."/>
            <person name="Lind A.E."/>
            <person name="van Eijk R."/>
            <person name="Schleper C."/>
            <person name="Guy L."/>
            <person name="Ettema T.J."/>
        </authorList>
    </citation>
    <scope>NUCLEOTIDE SEQUENCE</scope>
</reference>
<accession>A0A0F9IZH3</accession>
<comment type="caution">
    <text evidence="1">The sequence shown here is derived from an EMBL/GenBank/DDBJ whole genome shotgun (WGS) entry which is preliminary data.</text>
</comment>
<dbReference type="GO" id="GO:0009307">
    <property type="term" value="P:DNA restriction-modification system"/>
    <property type="evidence" value="ECO:0007669"/>
    <property type="project" value="InterPro"/>
</dbReference>
<organism evidence="1">
    <name type="scientific">marine sediment metagenome</name>
    <dbReference type="NCBI Taxonomy" id="412755"/>
    <lineage>
        <taxon>unclassified sequences</taxon>
        <taxon>metagenomes</taxon>
        <taxon>ecological metagenomes</taxon>
    </lineage>
</organism>
<name>A0A0F9IZH3_9ZZZZ</name>
<evidence type="ECO:0008006" key="2">
    <source>
        <dbReference type="Google" id="ProtNLM"/>
    </source>
</evidence>
<protein>
    <recommendedName>
        <fullName evidence="2">DNA N-6-adenine-methyltransferase (Dam)</fullName>
    </recommendedName>
</protein>
<sequence>TNQSKKCLSYFGPDHYEYSRTDAFKNDWDRNFFCNPPYSEVDKWLRYAREQCNRHLVIGICLVYAKTDTRWWSANVSECGDFVTSYFQKGRIKFWKNGKPGPSAAPYGSAWLVINPFKIII</sequence>
<dbReference type="GO" id="GO:0009007">
    <property type="term" value="F:site-specific DNA-methyltransferase (adenine-specific) activity"/>
    <property type="evidence" value="ECO:0007669"/>
    <property type="project" value="InterPro"/>
</dbReference>
<proteinExistence type="predicted"/>
<gene>
    <name evidence="1" type="ORF">LCGC14_1884880</name>
</gene>
<dbReference type="AlphaFoldDB" id="A0A0F9IZH3"/>
<dbReference type="EMBL" id="LAZR01019468">
    <property type="protein sequence ID" value="KKL92422.1"/>
    <property type="molecule type" value="Genomic_DNA"/>
</dbReference>
<dbReference type="InterPro" id="IPR008593">
    <property type="entry name" value="Dam_MeTrfase"/>
</dbReference>
<dbReference type="Pfam" id="PF05869">
    <property type="entry name" value="Dam"/>
    <property type="match status" value="1"/>
</dbReference>
<evidence type="ECO:0000313" key="1">
    <source>
        <dbReference type="EMBL" id="KKL92422.1"/>
    </source>
</evidence>
<feature type="non-terminal residue" evidence="1">
    <location>
        <position position="1"/>
    </location>
</feature>
<dbReference type="GO" id="GO:0003677">
    <property type="term" value="F:DNA binding"/>
    <property type="evidence" value="ECO:0007669"/>
    <property type="project" value="InterPro"/>
</dbReference>